<keyword evidence="1" id="KW-0808">Transferase</keyword>
<dbReference type="PANTHER" id="PTHR42880">
    <property type="entry name" value="HOMOCITRATE SYNTHASE"/>
    <property type="match status" value="1"/>
</dbReference>
<name>A0A2W0CBP7_9BACL</name>
<dbReference type="Proteomes" id="UP000247459">
    <property type="component" value="Unassembled WGS sequence"/>
</dbReference>
<accession>A0A2W0CBP7</accession>
<evidence type="ECO:0000313" key="3">
    <source>
        <dbReference type="EMBL" id="PYY30076.1"/>
    </source>
</evidence>
<dbReference type="PROSITE" id="PS50991">
    <property type="entry name" value="PYR_CT"/>
    <property type="match status" value="1"/>
</dbReference>
<sequence length="335" mass="37517">MRDGGNLNQWMFTSEEINLLIHQLDHAGVEIIEIGYRGGSGSNRSTQVGSVAKCDAEFIRSLPQQLRYSQYAVMVIPEVCTLRQLEDLRDSCVAWIRVAAYPQHVQKALTYVSVLKDWGFKVCFNLMSASYIEAGKLAMIAQEAEHAGADVFYFADSYGAFHPDDITAIVNALKNKTELPLGFHGHNNLGLSFANALRALDLGVSYIDTSICGMARGAGNLATEQFAAVMNKWKRYEGKYELTPILQLSAYFLEKVLTVPMSIAQPEIICGLNNLHYYYYQHIERVSKTKGIDPMYLGYRIGQLMPHEVDADLVEKIGDIIQSEQEVPFPKSEEI</sequence>
<dbReference type="GO" id="GO:0016740">
    <property type="term" value="F:transferase activity"/>
    <property type="evidence" value="ECO:0007669"/>
    <property type="project" value="UniProtKB-KW"/>
</dbReference>
<protein>
    <submittedName>
        <fullName evidence="3">Putative aldolase class II</fullName>
        <ecNumber evidence="3">4.1.3.39</ecNumber>
    </submittedName>
</protein>
<evidence type="ECO:0000256" key="1">
    <source>
        <dbReference type="ARBA" id="ARBA00022679"/>
    </source>
</evidence>
<evidence type="ECO:0000313" key="4">
    <source>
        <dbReference type="Proteomes" id="UP000247459"/>
    </source>
</evidence>
<organism evidence="3 4">
    <name type="scientific">Paenibacillus illinoisensis</name>
    <dbReference type="NCBI Taxonomy" id="59845"/>
    <lineage>
        <taxon>Bacteria</taxon>
        <taxon>Bacillati</taxon>
        <taxon>Bacillota</taxon>
        <taxon>Bacilli</taxon>
        <taxon>Bacillales</taxon>
        <taxon>Paenibacillaceae</taxon>
        <taxon>Paenibacillus</taxon>
    </lineage>
</organism>
<comment type="caution">
    <text evidence="3">The sequence shown here is derived from an EMBL/GenBank/DDBJ whole genome shotgun (WGS) entry which is preliminary data.</text>
</comment>
<dbReference type="SUPFAM" id="SSF51569">
    <property type="entry name" value="Aldolase"/>
    <property type="match status" value="1"/>
</dbReference>
<dbReference type="PANTHER" id="PTHR42880:SF1">
    <property type="entry name" value="ISOPROPYLMALATE_HOMOCITRATE_CITRAMALATE SYNTHASE FAMILY PROTEIN"/>
    <property type="match status" value="1"/>
</dbReference>
<proteinExistence type="predicted"/>
<dbReference type="InterPro" id="IPR013785">
    <property type="entry name" value="Aldolase_TIM"/>
</dbReference>
<reference evidence="3 4" key="1">
    <citation type="submission" date="2018-01" db="EMBL/GenBank/DDBJ databases">
        <title>Genome sequence of the PGP bacterium Paenibacillus illinoisensis E3.</title>
        <authorList>
            <person name="Rolli E."/>
            <person name="Marasco R."/>
            <person name="Bessem C."/>
            <person name="Michoud G."/>
            <person name="Gaiarsa S."/>
            <person name="Borin S."/>
            <person name="Daffonchio D."/>
        </authorList>
    </citation>
    <scope>NUCLEOTIDE SEQUENCE [LARGE SCALE GENOMIC DNA]</scope>
    <source>
        <strain evidence="3 4">E3</strain>
    </source>
</reference>
<gene>
    <name evidence="3" type="primary">rhiG</name>
    <name evidence="3" type="ORF">PIL02S_01678</name>
</gene>
<dbReference type="Pfam" id="PF00682">
    <property type="entry name" value="HMGL-like"/>
    <property type="match status" value="1"/>
</dbReference>
<dbReference type="Gene3D" id="3.20.20.70">
    <property type="entry name" value="Aldolase class I"/>
    <property type="match status" value="1"/>
</dbReference>
<keyword evidence="3" id="KW-0456">Lyase</keyword>
<dbReference type="InterPro" id="IPR000891">
    <property type="entry name" value="PYR_CT"/>
</dbReference>
<dbReference type="EMBL" id="PRLG01000013">
    <property type="protein sequence ID" value="PYY30076.1"/>
    <property type="molecule type" value="Genomic_DNA"/>
</dbReference>
<dbReference type="EC" id="4.1.3.39" evidence="3"/>
<dbReference type="GO" id="GO:0008701">
    <property type="term" value="F:4-hydroxy-2-oxovalerate aldolase activity"/>
    <property type="evidence" value="ECO:0007669"/>
    <property type="project" value="UniProtKB-EC"/>
</dbReference>
<evidence type="ECO:0000259" key="2">
    <source>
        <dbReference type="PROSITE" id="PS50991"/>
    </source>
</evidence>
<dbReference type="AlphaFoldDB" id="A0A2W0CBP7"/>
<feature type="domain" description="Pyruvate carboxyltransferase" evidence="2">
    <location>
        <begin position="1"/>
        <end position="246"/>
    </location>
</feature>